<evidence type="ECO:0000313" key="1">
    <source>
        <dbReference type="Proteomes" id="UP000887577"/>
    </source>
</evidence>
<dbReference type="PANTHER" id="PTHR30612:SF0">
    <property type="entry name" value="CHLOROPLAST PROTEIN-TRANSPORTING ATPASE"/>
    <property type="match status" value="1"/>
</dbReference>
<organism evidence="1 2">
    <name type="scientific">Panagrolaimus superbus</name>
    <dbReference type="NCBI Taxonomy" id="310955"/>
    <lineage>
        <taxon>Eukaryota</taxon>
        <taxon>Metazoa</taxon>
        <taxon>Ecdysozoa</taxon>
        <taxon>Nematoda</taxon>
        <taxon>Chromadorea</taxon>
        <taxon>Rhabditida</taxon>
        <taxon>Tylenchina</taxon>
        <taxon>Panagrolaimomorpha</taxon>
        <taxon>Panagrolaimoidea</taxon>
        <taxon>Panagrolaimidae</taxon>
        <taxon>Panagrolaimus</taxon>
    </lineage>
</organism>
<name>A0A914YHH7_9BILA</name>
<dbReference type="Proteomes" id="UP000887577">
    <property type="component" value="Unplaced"/>
</dbReference>
<accession>A0A914YHH7</accession>
<dbReference type="GO" id="GO:0006886">
    <property type="term" value="P:intracellular protein transport"/>
    <property type="evidence" value="ECO:0007669"/>
    <property type="project" value="InterPro"/>
</dbReference>
<sequence>MILGRERRIELPANLRPLAKLHIDTLIENCKQAFFLEMNTGYVIDVDHTGKLQTSLEPVVTIIDQNTGADLASSQWTGGLHQFLQLKHGCRLSAMSLKAVFMSNVSYLKVGQI</sequence>
<dbReference type="InterPro" id="IPR000185">
    <property type="entry name" value="SecA"/>
</dbReference>
<evidence type="ECO:0000313" key="2">
    <source>
        <dbReference type="WBParaSite" id="PSU_v2.g16761.t1"/>
    </source>
</evidence>
<dbReference type="SUPFAM" id="SSF81767">
    <property type="entry name" value="Pre-protein crosslinking domain of SecA"/>
    <property type="match status" value="1"/>
</dbReference>
<dbReference type="PANTHER" id="PTHR30612">
    <property type="entry name" value="SECA INNER MEMBRANE COMPONENT OF SEC PROTEIN SECRETION SYSTEM"/>
    <property type="match status" value="1"/>
</dbReference>
<proteinExistence type="predicted"/>
<dbReference type="AlphaFoldDB" id="A0A914YHH7"/>
<protein>
    <submittedName>
        <fullName evidence="2">Uncharacterized protein</fullName>
    </submittedName>
</protein>
<reference evidence="2" key="1">
    <citation type="submission" date="2022-11" db="UniProtKB">
        <authorList>
            <consortium name="WormBaseParasite"/>
        </authorList>
    </citation>
    <scope>IDENTIFICATION</scope>
</reference>
<keyword evidence="1" id="KW-1185">Reference proteome</keyword>
<dbReference type="Gene3D" id="3.90.1440.10">
    <property type="entry name" value="SecA, preprotein cross-linking domain"/>
    <property type="match status" value="1"/>
</dbReference>
<dbReference type="GO" id="GO:0017038">
    <property type="term" value="P:protein import"/>
    <property type="evidence" value="ECO:0007669"/>
    <property type="project" value="InterPro"/>
</dbReference>
<dbReference type="GO" id="GO:0005524">
    <property type="term" value="F:ATP binding"/>
    <property type="evidence" value="ECO:0007669"/>
    <property type="project" value="InterPro"/>
</dbReference>
<dbReference type="WBParaSite" id="PSU_v2.g16761.t1">
    <property type="protein sequence ID" value="PSU_v2.g16761.t1"/>
    <property type="gene ID" value="PSU_v2.g16761"/>
</dbReference>
<dbReference type="InterPro" id="IPR036670">
    <property type="entry name" value="SecA_X-link_sf"/>
</dbReference>
<dbReference type="GO" id="GO:0006605">
    <property type="term" value="P:protein targeting"/>
    <property type="evidence" value="ECO:0007669"/>
    <property type="project" value="InterPro"/>
</dbReference>
<dbReference type="GO" id="GO:0016020">
    <property type="term" value="C:membrane"/>
    <property type="evidence" value="ECO:0007669"/>
    <property type="project" value="InterPro"/>
</dbReference>